<evidence type="ECO:0000259" key="1">
    <source>
        <dbReference type="Pfam" id="PF01636"/>
    </source>
</evidence>
<dbReference type="Pfam" id="PF01636">
    <property type="entry name" value="APH"/>
    <property type="match status" value="1"/>
</dbReference>
<organism evidence="2 3">
    <name type="scientific">Viridibacillus soli</name>
    <dbReference type="NCBI Taxonomy" id="2798301"/>
    <lineage>
        <taxon>Bacteria</taxon>
        <taxon>Bacillati</taxon>
        <taxon>Bacillota</taxon>
        <taxon>Bacilli</taxon>
        <taxon>Bacillales</taxon>
        <taxon>Caryophanaceae</taxon>
        <taxon>Viridibacillus</taxon>
    </lineage>
</organism>
<evidence type="ECO:0000313" key="2">
    <source>
        <dbReference type="EMBL" id="MBK3494197.1"/>
    </source>
</evidence>
<dbReference type="InterPro" id="IPR002575">
    <property type="entry name" value="Aminoglycoside_PTrfase"/>
</dbReference>
<gene>
    <name evidence="2" type="ORF">JFL43_04865</name>
</gene>
<feature type="domain" description="Aminoglycoside phosphotransferase" evidence="1">
    <location>
        <begin position="32"/>
        <end position="102"/>
    </location>
</feature>
<reference evidence="2 3" key="1">
    <citation type="submission" date="2020-12" db="EMBL/GenBank/DDBJ databases">
        <title>YIM B01967 draft genome.</title>
        <authorList>
            <person name="Yan X."/>
        </authorList>
    </citation>
    <scope>NUCLEOTIDE SEQUENCE [LARGE SCALE GENOMIC DNA]</scope>
    <source>
        <strain evidence="2 3">YIM B01967</strain>
    </source>
</reference>
<keyword evidence="3" id="KW-1185">Reference proteome</keyword>
<accession>A0ABS1H458</accession>
<sequence length="159" mass="18631">MKKDRCDTLATWTAIKNNWGNVQQFPTRTDMELLIRELVNRTSLETQWIHGDLGIWNTLYNGELFIIDFGEARMGHPYFDLAAILTSNAPAHCNDDELRHYINHFVAFYSKVETIDIHLLNDFISLWFIRGVLTAYEQKAFDAALIFFNLYTKYKRAFA</sequence>
<evidence type="ECO:0000313" key="3">
    <source>
        <dbReference type="Proteomes" id="UP000618943"/>
    </source>
</evidence>
<name>A0ABS1H458_9BACL</name>
<dbReference type="InterPro" id="IPR011009">
    <property type="entry name" value="Kinase-like_dom_sf"/>
</dbReference>
<dbReference type="SUPFAM" id="SSF56112">
    <property type="entry name" value="Protein kinase-like (PK-like)"/>
    <property type="match status" value="1"/>
</dbReference>
<dbReference type="Proteomes" id="UP000618943">
    <property type="component" value="Unassembled WGS sequence"/>
</dbReference>
<protein>
    <submittedName>
        <fullName evidence="2">Phosphotransferase</fullName>
    </submittedName>
</protein>
<proteinExistence type="predicted"/>
<dbReference type="RefSeq" id="WP_200748166.1">
    <property type="nucleotide sequence ID" value="NZ_JAEOAH010000004.1"/>
</dbReference>
<dbReference type="EMBL" id="JAEOAH010000004">
    <property type="protein sequence ID" value="MBK3494197.1"/>
    <property type="molecule type" value="Genomic_DNA"/>
</dbReference>
<dbReference type="Gene3D" id="3.90.1200.10">
    <property type="match status" value="1"/>
</dbReference>
<comment type="caution">
    <text evidence="2">The sequence shown here is derived from an EMBL/GenBank/DDBJ whole genome shotgun (WGS) entry which is preliminary data.</text>
</comment>